<dbReference type="SUPFAM" id="SSF143100">
    <property type="entry name" value="TTHA1013/TTHA0281-like"/>
    <property type="match status" value="1"/>
</dbReference>
<dbReference type="GeneID" id="42307496"/>
<accession>A0A0D1UUK0</accession>
<dbReference type="STRING" id="47500.AF333_20305"/>
<feature type="domain" description="HicB-like antitoxin of toxin-antitoxin system" evidence="1">
    <location>
        <begin position="9"/>
        <end position="125"/>
    </location>
</feature>
<dbReference type="Pfam" id="PF15919">
    <property type="entry name" value="HicB_lk_antitox"/>
    <property type="match status" value="1"/>
</dbReference>
<evidence type="ECO:0000313" key="4">
    <source>
        <dbReference type="Proteomes" id="UP000037269"/>
    </source>
</evidence>
<dbReference type="InterPro" id="IPR031807">
    <property type="entry name" value="HicB-like"/>
</dbReference>
<dbReference type="OrthoDB" id="5419659at2"/>
<dbReference type="PANTHER" id="PTHR34504">
    <property type="entry name" value="ANTITOXIN HICB"/>
    <property type="match status" value="1"/>
</dbReference>
<dbReference type="PATRIC" id="fig|47500.8.peg.4377"/>
<dbReference type="Proteomes" id="UP000037269">
    <property type="component" value="Unassembled WGS sequence"/>
</dbReference>
<proteinExistence type="predicted"/>
<dbReference type="Gene3D" id="3.30.160.250">
    <property type="match status" value="1"/>
</dbReference>
<name>A0A0D1UUK0_ANEMI</name>
<evidence type="ECO:0000313" key="3">
    <source>
        <dbReference type="EMBL" id="SDK38394.1"/>
    </source>
</evidence>
<dbReference type="InterPro" id="IPR051404">
    <property type="entry name" value="TA_system_antitoxin"/>
</dbReference>
<organism evidence="2 4">
    <name type="scientific">Aneurinibacillus migulanus</name>
    <name type="common">Bacillus migulanus</name>
    <dbReference type="NCBI Taxonomy" id="47500"/>
    <lineage>
        <taxon>Bacteria</taxon>
        <taxon>Bacillati</taxon>
        <taxon>Bacillota</taxon>
        <taxon>Bacilli</taxon>
        <taxon>Bacillales</taxon>
        <taxon>Paenibacillaceae</taxon>
        <taxon>Aneurinibacillus group</taxon>
        <taxon>Aneurinibacillus</taxon>
    </lineage>
</organism>
<dbReference type="AlphaFoldDB" id="A0A0D1UUK0"/>
<dbReference type="PANTHER" id="PTHR34504:SF2">
    <property type="entry name" value="UPF0150 PROTEIN SSL0259"/>
    <property type="match status" value="1"/>
</dbReference>
<dbReference type="RefSeq" id="WP_043068764.1">
    <property type="nucleotide sequence ID" value="NZ_BJOA01000267.1"/>
</dbReference>
<evidence type="ECO:0000259" key="1">
    <source>
        <dbReference type="Pfam" id="PF15919"/>
    </source>
</evidence>
<protein>
    <submittedName>
        <fullName evidence="2">Pilus assembly protein HicB</fullName>
    </submittedName>
    <submittedName>
        <fullName evidence="3">Predicted nuclease of the RNAse H fold, HicB family</fullName>
    </submittedName>
</protein>
<keyword evidence="4" id="KW-1185">Reference proteome</keyword>
<gene>
    <name evidence="2" type="ORF">AF333_20305</name>
    <name evidence="3" type="ORF">SAMN04487909_1523</name>
</gene>
<evidence type="ECO:0000313" key="2">
    <source>
        <dbReference type="EMBL" id="KON97460.1"/>
    </source>
</evidence>
<dbReference type="EMBL" id="LGUG01000004">
    <property type="protein sequence ID" value="KON97460.1"/>
    <property type="molecule type" value="Genomic_DNA"/>
</dbReference>
<reference evidence="2 4" key="1">
    <citation type="submission" date="2015-07" db="EMBL/GenBank/DDBJ databases">
        <title>Fjat-14205 dsm 2895.</title>
        <authorList>
            <person name="Liu B."/>
            <person name="Wang J."/>
            <person name="Zhu Y."/>
            <person name="Liu G."/>
            <person name="Chen Q."/>
            <person name="Chen Z."/>
            <person name="Lan J."/>
            <person name="Che J."/>
            <person name="Ge C."/>
            <person name="Shi H."/>
            <person name="Pan Z."/>
            <person name="Liu X."/>
        </authorList>
    </citation>
    <scope>NUCLEOTIDE SEQUENCE [LARGE SCALE GENOMIC DNA]</scope>
    <source>
        <strain evidence="2 4">DSM 2895</strain>
    </source>
</reference>
<dbReference type="InterPro" id="IPR035069">
    <property type="entry name" value="TTHA1013/TTHA0281-like"/>
</dbReference>
<reference evidence="3 5" key="2">
    <citation type="submission" date="2016-10" db="EMBL/GenBank/DDBJ databases">
        <authorList>
            <person name="de Groot N.N."/>
        </authorList>
    </citation>
    <scope>NUCLEOTIDE SEQUENCE [LARGE SCALE GENOMIC DNA]</scope>
    <source>
        <strain evidence="3 5">DSM 2895</strain>
    </source>
</reference>
<dbReference type="EMBL" id="FNED01000052">
    <property type="protein sequence ID" value="SDK38394.1"/>
    <property type="molecule type" value="Genomic_DNA"/>
</dbReference>
<dbReference type="Proteomes" id="UP000182836">
    <property type="component" value="Unassembled WGS sequence"/>
</dbReference>
<evidence type="ECO:0000313" key="5">
    <source>
        <dbReference type="Proteomes" id="UP000182836"/>
    </source>
</evidence>
<sequence length="139" mass="15922">MNKKDWYRYPAIFEYDDDGISISFPDLPGCLSCGDTEEEAVKMAKEALALHLYGLEQDKEDIPSPSHFQDIKPAPKQAIILVEVFMPPFRSNIENKAVKKTLTIPKWLDDLAQEHKVNYSHILQDALKEHLGVNDKRPE</sequence>